<keyword evidence="2" id="KW-0808">Transferase</keyword>
<dbReference type="PANTHER" id="PTHR13693:SF100">
    <property type="entry name" value="8-AMINO-7-OXONONANOATE SYNTHASE"/>
    <property type="match status" value="1"/>
</dbReference>
<feature type="domain" description="Aminotransferase class I/classII large" evidence="4">
    <location>
        <begin position="51"/>
        <end position="385"/>
    </location>
</feature>
<dbReference type="InterPro" id="IPR004839">
    <property type="entry name" value="Aminotransferase_I/II_large"/>
</dbReference>
<comment type="cofactor">
    <cofactor evidence="1">
        <name>pyridoxal 5'-phosphate</name>
        <dbReference type="ChEBI" id="CHEBI:597326"/>
    </cofactor>
</comment>
<dbReference type="SUPFAM" id="SSF53383">
    <property type="entry name" value="PLP-dependent transferases"/>
    <property type="match status" value="1"/>
</dbReference>
<sequence length="404" mass="41796">MARPDLFERIQTLRSSADSLRSVAPVQAVGRRDGVRVEVDGHTLTSFRGSDYLGLAQQFGVVNALQDAVAREGVNGGAAPAAGGRHALHQALEAEAAEWLGHPRALLFSSAYLANLAVQQVLLCEDGDVCAQDQLNHPSLLDATALAGARLRRYPHLDTEGAMRQLKHAAEGAAMLATDAVFCIDGDSAPLRSLTLVARMQQALLCVDDTHGIGVLGDGGRGSVSAAGLGTAEVPLQVFALDAALGGSGALVVGDAALLEHLAATARPYLYSPALSPALAAASLEALRLARRDDWRREKLVELVGVFRSAARGHGLGLMAAETPIQSLSFATDQQAMALAQNLQQAGMWVGTVAAGLTGDGAARVRVSLSALHVPAQVQALVDAIARARDGLHAGTLLPAAALA</sequence>
<evidence type="ECO:0000259" key="4">
    <source>
        <dbReference type="Pfam" id="PF00155"/>
    </source>
</evidence>
<accession>A0A0R0CWD9</accession>
<reference evidence="5 6" key="1">
    <citation type="submission" date="2015-05" db="EMBL/GenBank/DDBJ databases">
        <title>Genome sequencing and analysis of members of genus Stenotrophomonas.</title>
        <authorList>
            <person name="Patil P.P."/>
            <person name="Midha S."/>
            <person name="Patil P.B."/>
        </authorList>
    </citation>
    <scope>NUCLEOTIDE SEQUENCE [LARGE SCALE GENOMIC DNA]</scope>
    <source>
        <strain evidence="5 6">DSM 21508</strain>
    </source>
</reference>
<dbReference type="InterPro" id="IPR015421">
    <property type="entry name" value="PyrdxlP-dep_Trfase_major"/>
</dbReference>
<dbReference type="GO" id="GO:0030170">
    <property type="term" value="F:pyridoxal phosphate binding"/>
    <property type="evidence" value="ECO:0007669"/>
    <property type="project" value="InterPro"/>
</dbReference>
<dbReference type="GO" id="GO:0009102">
    <property type="term" value="P:biotin biosynthetic process"/>
    <property type="evidence" value="ECO:0007669"/>
    <property type="project" value="TreeGrafter"/>
</dbReference>
<evidence type="ECO:0000256" key="2">
    <source>
        <dbReference type="ARBA" id="ARBA00022679"/>
    </source>
</evidence>
<protein>
    <submittedName>
        <fullName evidence="5">8-amino-7-oxononanoate synthase</fullName>
    </submittedName>
</protein>
<comment type="caution">
    <text evidence="5">The sequence shown here is derived from an EMBL/GenBank/DDBJ whole genome shotgun (WGS) entry which is preliminary data.</text>
</comment>
<evidence type="ECO:0000256" key="1">
    <source>
        <dbReference type="ARBA" id="ARBA00001933"/>
    </source>
</evidence>
<dbReference type="AlphaFoldDB" id="A0A0R0CWD9"/>
<proteinExistence type="predicted"/>
<dbReference type="PATRIC" id="fig|517011.3.peg.1769"/>
<gene>
    <name evidence="5" type="ORF">ABB28_10285</name>
</gene>
<evidence type="ECO:0000256" key="3">
    <source>
        <dbReference type="ARBA" id="ARBA00022898"/>
    </source>
</evidence>
<dbReference type="Gene3D" id="3.90.1150.10">
    <property type="entry name" value="Aspartate Aminotransferase, domain 1"/>
    <property type="match status" value="1"/>
</dbReference>
<dbReference type="Pfam" id="PF00155">
    <property type="entry name" value="Aminotran_1_2"/>
    <property type="match status" value="1"/>
</dbReference>
<dbReference type="GO" id="GO:0008710">
    <property type="term" value="F:8-amino-7-oxononanoate synthase activity"/>
    <property type="evidence" value="ECO:0007669"/>
    <property type="project" value="TreeGrafter"/>
</dbReference>
<dbReference type="InterPro" id="IPR015424">
    <property type="entry name" value="PyrdxlP-dep_Trfase"/>
</dbReference>
<dbReference type="RefSeq" id="WP_057508531.1">
    <property type="nucleotide sequence ID" value="NZ_LDJK01000043.1"/>
</dbReference>
<organism evidence="5 6">
    <name type="scientific">Stenotrophomonas chelatiphaga</name>
    <dbReference type="NCBI Taxonomy" id="517011"/>
    <lineage>
        <taxon>Bacteria</taxon>
        <taxon>Pseudomonadati</taxon>
        <taxon>Pseudomonadota</taxon>
        <taxon>Gammaproteobacteria</taxon>
        <taxon>Lysobacterales</taxon>
        <taxon>Lysobacteraceae</taxon>
        <taxon>Stenotrophomonas</taxon>
    </lineage>
</organism>
<dbReference type="PANTHER" id="PTHR13693">
    <property type="entry name" value="CLASS II AMINOTRANSFERASE/8-AMINO-7-OXONONANOATE SYNTHASE"/>
    <property type="match status" value="1"/>
</dbReference>
<evidence type="ECO:0000313" key="5">
    <source>
        <dbReference type="EMBL" id="KRG73552.1"/>
    </source>
</evidence>
<evidence type="ECO:0000313" key="6">
    <source>
        <dbReference type="Proteomes" id="UP000051386"/>
    </source>
</evidence>
<dbReference type="Proteomes" id="UP000051386">
    <property type="component" value="Unassembled WGS sequence"/>
</dbReference>
<dbReference type="InterPro" id="IPR050087">
    <property type="entry name" value="AON_synthase_class-II"/>
</dbReference>
<dbReference type="EMBL" id="LDJK01000043">
    <property type="protein sequence ID" value="KRG73552.1"/>
    <property type="molecule type" value="Genomic_DNA"/>
</dbReference>
<keyword evidence="6" id="KW-1185">Reference proteome</keyword>
<name>A0A0R0CWD9_9GAMM</name>
<dbReference type="Gene3D" id="3.40.640.10">
    <property type="entry name" value="Type I PLP-dependent aspartate aminotransferase-like (Major domain)"/>
    <property type="match status" value="1"/>
</dbReference>
<dbReference type="InterPro" id="IPR015422">
    <property type="entry name" value="PyrdxlP-dep_Trfase_small"/>
</dbReference>
<keyword evidence="3" id="KW-0663">Pyridoxal phosphate</keyword>